<feature type="compositionally biased region" description="Gly residues" evidence="1">
    <location>
        <begin position="175"/>
        <end position="187"/>
    </location>
</feature>
<feature type="compositionally biased region" description="Basic and acidic residues" evidence="1">
    <location>
        <begin position="288"/>
        <end position="305"/>
    </location>
</feature>
<feature type="compositionally biased region" description="Polar residues" evidence="1">
    <location>
        <begin position="71"/>
        <end position="81"/>
    </location>
</feature>
<feature type="compositionally biased region" description="Low complexity" evidence="1">
    <location>
        <begin position="1"/>
        <end position="11"/>
    </location>
</feature>
<evidence type="ECO:0000313" key="2">
    <source>
        <dbReference type="EMBL" id="KAG7575491.1"/>
    </source>
</evidence>
<proteinExistence type="predicted"/>
<gene>
    <name evidence="2" type="ORF">FFLO_00310</name>
</gene>
<dbReference type="OrthoDB" id="2593677at2759"/>
<protein>
    <submittedName>
        <fullName evidence="2">Uncharacterized protein</fullName>
    </submittedName>
</protein>
<feature type="region of interest" description="Disordered" evidence="1">
    <location>
        <begin position="71"/>
        <end position="329"/>
    </location>
</feature>
<feature type="compositionally biased region" description="Gly residues" evidence="1">
    <location>
        <begin position="228"/>
        <end position="240"/>
    </location>
</feature>
<sequence length="400" mass="40918">MSYDNNNNNLNTGVGSTGERKAFDPSNAFSSGGLNNSTGREPFEDPRSDFAAPGAPAQAVAGNLHYGQSTSVTGGSGLQNIGSTGLGHEGHHHHTTGTNLGSTGSGLGGNHHNAGTGYDENDSRRNTGDHPLVHDTRHHGDIRSGTADDHLVGQGRNTGMGLDGSHLTGSQTGDAPGGIQTGSGSFGTGRDVAQDDRKMTDKVKDAVTGNKDHAHDHTVGKGASVEGGITGGHPGAGITGGSDSTTYGSNTAARDFDQRTGSAGNMGVGNYQGSNEHGVVSGGAAGTDRFDAPRRDNEHITHTDRLTGTGADHGHTVGNKGSDDHKLSGVTRHGDDFTKGDTADSAYKNYDATGLTGRENTTTGVHDNNLEGTGAHKEGLMDKVKNLIGGHTNTTHADHK</sequence>
<dbReference type="AlphaFoldDB" id="A0A8K0JRU4"/>
<dbReference type="Proteomes" id="UP000812966">
    <property type="component" value="Unassembled WGS sequence"/>
</dbReference>
<feature type="region of interest" description="Disordered" evidence="1">
    <location>
        <begin position="1"/>
        <end position="54"/>
    </location>
</feature>
<organism evidence="2 3">
    <name type="scientific">Filobasidium floriforme</name>
    <dbReference type="NCBI Taxonomy" id="5210"/>
    <lineage>
        <taxon>Eukaryota</taxon>
        <taxon>Fungi</taxon>
        <taxon>Dikarya</taxon>
        <taxon>Basidiomycota</taxon>
        <taxon>Agaricomycotina</taxon>
        <taxon>Tremellomycetes</taxon>
        <taxon>Filobasidiales</taxon>
        <taxon>Filobasidiaceae</taxon>
        <taxon>Filobasidium</taxon>
    </lineage>
</organism>
<reference evidence="2" key="1">
    <citation type="submission" date="2020-04" db="EMBL/GenBank/DDBJ databases">
        <title>Analysis of mating type loci in Filobasidium floriforme.</title>
        <authorList>
            <person name="Nowrousian M."/>
        </authorList>
    </citation>
    <scope>NUCLEOTIDE SEQUENCE</scope>
    <source>
        <strain evidence="2">CBS 6242</strain>
    </source>
</reference>
<evidence type="ECO:0000256" key="1">
    <source>
        <dbReference type="SAM" id="MobiDB-lite"/>
    </source>
</evidence>
<accession>A0A8K0JRU4</accession>
<feature type="compositionally biased region" description="Basic and acidic residues" evidence="1">
    <location>
        <begin position="192"/>
        <end position="219"/>
    </location>
</feature>
<feature type="compositionally biased region" description="Polar residues" evidence="1">
    <location>
        <begin position="242"/>
        <end position="252"/>
    </location>
</feature>
<keyword evidence="3" id="KW-1185">Reference proteome</keyword>
<feature type="compositionally biased region" description="Basic and acidic residues" evidence="1">
    <location>
        <begin position="121"/>
        <end position="151"/>
    </location>
</feature>
<comment type="caution">
    <text evidence="2">The sequence shown here is derived from an EMBL/GenBank/DDBJ whole genome shotgun (WGS) entry which is preliminary data.</text>
</comment>
<evidence type="ECO:0000313" key="3">
    <source>
        <dbReference type="Proteomes" id="UP000812966"/>
    </source>
</evidence>
<dbReference type="EMBL" id="JABELV010000003">
    <property type="protein sequence ID" value="KAG7575491.1"/>
    <property type="molecule type" value="Genomic_DNA"/>
</dbReference>
<name>A0A8K0JRU4_9TREE</name>
<feature type="compositionally biased region" description="Polar residues" evidence="1">
    <location>
        <begin position="27"/>
        <end position="39"/>
    </location>
</feature>